<dbReference type="GO" id="GO:0016491">
    <property type="term" value="F:oxidoreductase activity"/>
    <property type="evidence" value="ECO:0007669"/>
    <property type="project" value="UniProtKB-KW"/>
</dbReference>
<proteinExistence type="inferred from homology"/>
<dbReference type="OrthoDB" id="9768666at2"/>
<dbReference type="Gene3D" id="3.50.50.60">
    <property type="entry name" value="FAD/NAD(P)-binding domain"/>
    <property type="match status" value="2"/>
</dbReference>
<dbReference type="InterPro" id="IPR036188">
    <property type="entry name" value="FAD/NAD-bd_sf"/>
</dbReference>
<keyword evidence="3" id="KW-0285">Flavoprotein</keyword>
<dbReference type="Pfam" id="PF07992">
    <property type="entry name" value="Pyr_redox_2"/>
    <property type="match status" value="1"/>
</dbReference>
<keyword evidence="10" id="KW-1185">Reference proteome</keyword>
<evidence type="ECO:0000256" key="4">
    <source>
        <dbReference type="ARBA" id="ARBA00022827"/>
    </source>
</evidence>
<dbReference type="PRINTS" id="PR00411">
    <property type="entry name" value="PNDRDTASEI"/>
</dbReference>
<dbReference type="SUPFAM" id="SSF51905">
    <property type="entry name" value="FAD/NAD(P)-binding domain"/>
    <property type="match status" value="1"/>
</dbReference>
<dbReference type="AlphaFoldDB" id="A0A542ZLA4"/>
<dbReference type="Proteomes" id="UP000319514">
    <property type="component" value="Unassembled WGS sequence"/>
</dbReference>
<dbReference type="PANTHER" id="PTHR43429">
    <property type="entry name" value="PYRIDINE NUCLEOTIDE-DISULFIDE OXIDOREDUCTASE DOMAIN-CONTAINING"/>
    <property type="match status" value="1"/>
</dbReference>
<keyword evidence="4" id="KW-0274">FAD</keyword>
<dbReference type="PANTHER" id="PTHR43429:SF1">
    <property type="entry name" value="NAD(P)H SULFUR OXIDOREDUCTASE (COA-DEPENDENT)"/>
    <property type="match status" value="1"/>
</dbReference>
<protein>
    <submittedName>
        <fullName evidence="9">NADH oxidase (H2O2-forming)</fullName>
    </submittedName>
</protein>
<gene>
    <name evidence="9" type="ORF">FB474_2483</name>
</gene>
<evidence type="ECO:0000256" key="3">
    <source>
        <dbReference type="ARBA" id="ARBA00022630"/>
    </source>
</evidence>
<evidence type="ECO:0000256" key="1">
    <source>
        <dbReference type="ARBA" id="ARBA00001974"/>
    </source>
</evidence>
<organism evidence="9 10">
    <name type="scientific">Oryzihumus leptocrescens</name>
    <dbReference type="NCBI Taxonomy" id="297536"/>
    <lineage>
        <taxon>Bacteria</taxon>
        <taxon>Bacillati</taxon>
        <taxon>Actinomycetota</taxon>
        <taxon>Actinomycetes</taxon>
        <taxon>Micrococcales</taxon>
        <taxon>Intrasporangiaceae</taxon>
        <taxon>Oryzihumus</taxon>
    </lineage>
</organism>
<dbReference type="SUPFAM" id="SSF55424">
    <property type="entry name" value="FAD/NAD-linked reductases, dimerisation (C-terminal) domain"/>
    <property type="match status" value="1"/>
</dbReference>
<dbReference type="InterPro" id="IPR023753">
    <property type="entry name" value="FAD/NAD-binding_dom"/>
</dbReference>
<evidence type="ECO:0000256" key="5">
    <source>
        <dbReference type="ARBA" id="ARBA00023002"/>
    </source>
</evidence>
<comment type="caution">
    <text evidence="9">The sequence shown here is derived from an EMBL/GenBank/DDBJ whole genome shotgun (WGS) entry which is preliminary data.</text>
</comment>
<keyword evidence="5" id="KW-0560">Oxidoreductase</keyword>
<evidence type="ECO:0000259" key="7">
    <source>
        <dbReference type="Pfam" id="PF02852"/>
    </source>
</evidence>
<evidence type="ECO:0000256" key="2">
    <source>
        <dbReference type="ARBA" id="ARBA00009130"/>
    </source>
</evidence>
<comment type="cofactor">
    <cofactor evidence="1">
        <name>FAD</name>
        <dbReference type="ChEBI" id="CHEBI:57692"/>
    </cofactor>
</comment>
<dbReference type="PRINTS" id="PR00368">
    <property type="entry name" value="FADPNR"/>
</dbReference>
<comment type="similarity">
    <text evidence="2">Belongs to the class-III pyridine nucleotide-disulfide oxidoreductase family.</text>
</comment>
<dbReference type="InterPro" id="IPR050260">
    <property type="entry name" value="FAD-bd_OxRdtase"/>
</dbReference>
<evidence type="ECO:0000313" key="9">
    <source>
        <dbReference type="EMBL" id="TQL61078.1"/>
    </source>
</evidence>
<dbReference type="InterPro" id="IPR004099">
    <property type="entry name" value="Pyr_nucl-diS_OxRdtase_dimer"/>
</dbReference>
<evidence type="ECO:0000313" key="10">
    <source>
        <dbReference type="Proteomes" id="UP000319514"/>
    </source>
</evidence>
<dbReference type="EMBL" id="VFOQ01000001">
    <property type="protein sequence ID" value="TQL61078.1"/>
    <property type="molecule type" value="Genomic_DNA"/>
</dbReference>
<feature type="domain" description="Pyridine nucleotide-disulphide oxidoreductase dimerisation" evidence="7">
    <location>
        <begin position="341"/>
        <end position="423"/>
    </location>
</feature>
<keyword evidence="6" id="KW-0676">Redox-active center</keyword>
<accession>A0A542ZLA4</accession>
<dbReference type="Pfam" id="PF02852">
    <property type="entry name" value="Pyr_redox_dim"/>
    <property type="match status" value="1"/>
</dbReference>
<dbReference type="InterPro" id="IPR016156">
    <property type="entry name" value="FAD/NAD-linked_Rdtase_dimer_sf"/>
</dbReference>
<reference evidence="9 10" key="1">
    <citation type="submission" date="2019-06" db="EMBL/GenBank/DDBJ databases">
        <title>Sequencing the genomes of 1000 actinobacteria strains.</title>
        <authorList>
            <person name="Klenk H.-P."/>
        </authorList>
    </citation>
    <scope>NUCLEOTIDE SEQUENCE [LARGE SCALE GENOMIC DNA]</scope>
    <source>
        <strain evidence="9 10">DSM 18082</strain>
    </source>
</reference>
<evidence type="ECO:0000259" key="8">
    <source>
        <dbReference type="Pfam" id="PF07992"/>
    </source>
</evidence>
<evidence type="ECO:0000256" key="6">
    <source>
        <dbReference type="ARBA" id="ARBA00023284"/>
    </source>
</evidence>
<dbReference type="RefSeq" id="WP_141788907.1">
    <property type="nucleotide sequence ID" value="NZ_BAAAKX010000001.1"/>
</dbReference>
<name>A0A542ZLA4_9MICO</name>
<sequence length="446" mass="47258">MPHRILVIGGGAAGIGAAGGVKAADPRNEVTVYTEFEDVGYSPCGIPYVHGKEIDSFERLFLAQKEAYVQAGIDVHYETWVSSIDLHRKVIDVVGEGEVHWDRLVVATGFEYSDPGVPGGRLDGLYYVKNIRRAMEWDKVLDTVRSAVVVHATPLGLEMTTALAHRGIDTHLVDPQPWALADVVDPDIIAPVQDSWQEMGVHLHFNTTLTSFNGTQRLQSVGTTAGEIPADLAVLSTHKQPNVTLAARAGLRTGPTGGLVVNERMATSAPDVYAAGDCAELPHGVTRVGVTGLTGSHAYAQGKVAGFNAGGGTKRYQPVYVPWGTPAGKWVIGGASFGETLATALGLPFVVGRAEGISRARYYPGVRPVRVKLLAEPDQLRLIGAQMVGQEGIKERADFLATAVKFGLTLRDLAAMENVYSPAIGALNEPIVLAAQNGLDSLAGGG</sequence>
<feature type="domain" description="FAD/NAD(P)-binding" evidence="8">
    <location>
        <begin position="4"/>
        <end position="282"/>
    </location>
</feature>